<dbReference type="RefSeq" id="WP_262566124.1">
    <property type="nucleotide sequence ID" value="NZ_CP103299.1"/>
</dbReference>
<proteinExistence type="predicted"/>
<comment type="caution">
    <text evidence="1">The sequence shown here is derived from an EMBL/GenBank/DDBJ whole genome shotgun (WGS) entry which is preliminary data.</text>
</comment>
<evidence type="ECO:0000313" key="2">
    <source>
        <dbReference type="EMBL" id="MCW7556536.1"/>
    </source>
</evidence>
<organism evidence="1 3">
    <name type="scientific">Endozoicomonas gorgoniicola</name>
    <dbReference type="NCBI Taxonomy" id="1234144"/>
    <lineage>
        <taxon>Bacteria</taxon>
        <taxon>Pseudomonadati</taxon>
        <taxon>Pseudomonadota</taxon>
        <taxon>Gammaproteobacteria</taxon>
        <taxon>Oceanospirillales</taxon>
        <taxon>Endozoicomonadaceae</taxon>
        <taxon>Endozoicomonas</taxon>
    </lineage>
</organism>
<keyword evidence="3" id="KW-1185">Reference proteome</keyword>
<sequence length="100" mass="11252">MNDLVFIKGNKLRTNSLLLAKHFGIEHASVVQSIEKGAEDGRIQGNDIELTCLFDQGKRQTAIELSERALILVAAQLAIHRPQRIYLSVIDQIMKARTRL</sequence>
<protein>
    <submittedName>
        <fullName evidence="1">Uncharacterized protein</fullName>
    </submittedName>
</protein>
<evidence type="ECO:0000313" key="1">
    <source>
        <dbReference type="EMBL" id="MCW7556443.1"/>
    </source>
</evidence>
<reference evidence="1 3" key="1">
    <citation type="submission" date="2022-10" db="EMBL/GenBank/DDBJ databases">
        <title>High-quality genome sequences of two octocoral-associated bacteria, Endozoicomonas euniceicola EF212 and Endozoicomonas gorgoniicola PS125.</title>
        <authorList>
            <person name="Chiou Y.-J."/>
            <person name="Chen Y.-H."/>
        </authorList>
    </citation>
    <scope>NUCLEOTIDE SEQUENCE [LARGE SCALE GENOMIC DNA]</scope>
    <source>
        <strain evidence="1 3">PS125</strain>
    </source>
</reference>
<dbReference type="Proteomes" id="UP001209854">
    <property type="component" value="Unassembled WGS sequence"/>
</dbReference>
<dbReference type="EMBL" id="JAPFCC010000001">
    <property type="protein sequence ID" value="MCW7556443.1"/>
    <property type="molecule type" value="Genomic_DNA"/>
</dbReference>
<dbReference type="EMBL" id="JAPFCC010000002">
    <property type="protein sequence ID" value="MCW7556536.1"/>
    <property type="molecule type" value="Genomic_DNA"/>
</dbReference>
<evidence type="ECO:0000313" key="3">
    <source>
        <dbReference type="Proteomes" id="UP001209854"/>
    </source>
</evidence>
<name>A0ABT3N496_9GAMM</name>
<gene>
    <name evidence="1" type="ORF">NX722_28175</name>
    <name evidence="2" type="ORF">NX722_28640</name>
</gene>
<accession>A0ABT3N496</accession>